<comment type="caution">
    <text evidence="4">The sequence shown here is derived from an EMBL/GenBank/DDBJ whole genome shotgun (WGS) entry which is preliminary data.</text>
</comment>
<evidence type="ECO:0000313" key="5">
    <source>
        <dbReference type="Proteomes" id="UP001075354"/>
    </source>
</evidence>
<dbReference type="Pfam" id="PF10523">
    <property type="entry name" value="BEN"/>
    <property type="match status" value="1"/>
</dbReference>
<reference evidence="4" key="1">
    <citation type="submission" date="2022-12" db="EMBL/GenBank/DDBJ databases">
        <title>Chromosome-level genome assembly of the bean flower thrips Megalurothrips usitatus.</title>
        <authorList>
            <person name="Ma L."/>
            <person name="Liu Q."/>
            <person name="Li H."/>
            <person name="Cai W."/>
        </authorList>
    </citation>
    <scope>NUCLEOTIDE SEQUENCE</scope>
    <source>
        <strain evidence="4">Cailab_2022a</strain>
    </source>
</reference>
<dbReference type="EMBL" id="JAPTSV010000009">
    <property type="protein sequence ID" value="KAJ1523890.1"/>
    <property type="molecule type" value="Genomic_DNA"/>
</dbReference>
<feature type="region of interest" description="Disordered" evidence="2">
    <location>
        <begin position="79"/>
        <end position="115"/>
    </location>
</feature>
<feature type="region of interest" description="Disordered" evidence="2">
    <location>
        <begin position="1"/>
        <end position="42"/>
    </location>
</feature>
<dbReference type="Proteomes" id="UP001075354">
    <property type="component" value="Chromosome 9"/>
</dbReference>
<dbReference type="SMART" id="SM01025">
    <property type="entry name" value="BEN"/>
    <property type="match status" value="1"/>
</dbReference>
<evidence type="ECO:0000256" key="1">
    <source>
        <dbReference type="PROSITE-ProRule" id="PRU00042"/>
    </source>
</evidence>
<dbReference type="SMART" id="SM00355">
    <property type="entry name" value="ZnF_C2H2"/>
    <property type="match status" value="2"/>
</dbReference>
<evidence type="ECO:0000256" key="2">
    <source>
        <dbReference type="SAM" id="MobiDB-lite"/>
    </source>
</evidence>
<keyword evidence="5" id="KW-1185">Reference proteome</keyword>
<sequence>MLRTKKRSGSRNSSRSAPVSVETVLEEHLSPEIVPKLEPVDHELEMDEDITPILSDGAEDQIENKSALLLGPVVVMEDAHESSVSASDTGQNNGTAADENSEEDENAGTDSNSTRLPFQKLPFADQLPEPEVLAVWSKSRTPEQLACDLMKVLFTVEERLLCNVNGKLGKQQFNVHKVQLIREVLSFFTNLSPAEFEEQWKYCITKIDTANRGLKRNMVIRDGPIYHVEQNLQSFESNQVFNCLTASKKDNPFPPFPCPFCERAYTSWGFRRRHIKAMHTHSQRLSCKWCLVRMETHMDWKKHVSVAHGLSPSDAHNGILILEEANMVLRIPNPQRLDTLVTMIKSSSSGQPGIL</sequence>
<dbReference type="GO" id="GO:0008270">
    <property type="term" value="F:zinc ion binding"/>
    <property type="evidence" value="ECO:0007669"/>
    <property type="project" value="UniProtKB-KW"/>
</dbReference>
<keyword evidence="1" id="KW-0479">Metal-binding</keyword>
<gene>
    <name evidence="4" type="ORF">ONE63_010444</name>
</gene>
<dbReference type="InterPro" id="IPR018379">
    <property type="entry name" value="BEN_domain"/>
</dbReference>
<evidence type="ECO:0000259" key="3">
    <source>
        <dbReference type="PROSITE" id="PS50157"/>
    </source>
</evidence>
<evidence type="ECO:0000313" key="4">
    <source>
        <dbReference type="EMBL" id="KAJ1523890.1"/>
    </source>
</evidence>
<dbReference type="PROSITE" id="PS50157">
    <property type="entry name" value="ZINC_FINGER_C2H2_2"/>
    <property type="match status" value="1"/>
</dbReference>
<feature type="domain" description="C2H2-type" evidence="3">
    <location>
        <begin position="256"/>
        <end position="284"/>
    </location>
</feature>
<feature type="compositionally biased region" description="Polar residues" evidence="2">
    <location>
        <begin position="82"/>
        <end position="95"/>
    </location>
</feature>
<dbReference type="Gene3D" id="3.30.160.60">
    <property type="entry name" value="Classic Zinc Finger"/>
    <property type="match status" value="1"/>
</dbReference>
<proteinExistence type="predicted"/>
<dbReference type="PROSITE" id="PS00028">
    <property type="entry name" value="ZINC_FINGER_C2H2_1"/>
    <property type="match status" value="1"/>
</dbReference>
<keyword evidence="1" id="KW-0862">Zinc</keyword>
<dbReference type="InterPro" id="IPR013087">
    <property type="entry name" value="Znf_C2H2_type"/>
</dbReference>
<organism evidence="4 5">
    <name type="scientific">Megalurothrips usitatus</name>
    <name type="common">bean blossom thrips</name>
    <dbReference type="NCBI Taxonomy" id="439358"/>
    <lineage>
        <taxon>Eukaryota</taxon>
        <taxon>Metazoa</taxon>
        <taxon>Ecdysozoa</taxon>
        <taxon>Arthropoda</taxon>
        <taxon>Hexapoda</taxon>
        <taxon>Insecta</taxon>
        <taxon>Pterygota</taxon>
        <taxon>Neoptera</taxon>
        <taxon>Paraneoptera</taxon>
        <taxon>Thysanoptera</taxon>
        <taxon>Terebrantia</taxon>
        <taxon>Thripoidea</taxon>
        <taxon>Thripidae</taxon>
        <taxon>Megalurothrips</taxon>
    </lineage>
</organism>
<dbReference type="GO" id="GO:0003677">
    <property type="term" value="F:DNA binding"/>
    <property type="evidence" value="ECO:0007669"/>
    <property type="project" value="InterPro"/>
</dbReference>
<keyword evidence="1" id="KW-0863">Zinc-finger</keyword>
<protein>
    <recommendedName>
        <fullName evidence="3">C2H2-type domain-containing protein</fullName>
    </recommendedName>
</protein>
<name>A0AAV7XH35_9NEOP</name>
<dbReference type="AlphaFoldDB" id="A0AAV7XH35"/>
<accession>A0AAV7XH35</accession>